<evidence type="ECO:0000313" key="3">
    <source>
        <dbReference type="Proteomes" id="UP000553209"/>
    </source>
</evidence>
<dbReference type="Pfam" id="PF21806">
    <property type="entry name" value="DUF6879"/>
    <property type="match status" value="1"/>
</dbReference>
<comment type="caution">
    <text evidence="2">The sequence shown here is derived from an EMBL/GenBank/DDBJ whole genome shotgun (WGS) entry which is preliminary data.</text>
</comment>
<dbReference type="EMBL" id="JAAXPG010000015">
    <property type="protein sequence ID" value="NKY99312.1"/>
    <property type="molecule type" value="Genomic_DNA"/>
</dbReference>
<feature type="domain" description="DUF6879" evidence="1">
    <location>
        <begin position="14"/>
        <end position="176"/>
    </location>
</feature>
<sequence>MTPESRGSRPVGEEEFDRFFEECRYTAFRLETLQVYDVGYEQEAFRRFVDDGAAIATKSDGDWARIVGSGRRFRRVHVVVEPLTDYLRFECVWGYRSNVNAGEDVNILPVSEDSWPEDIPRSDYWLFDSEQLVKMHYAPDGTMLTPELVTDPEQIVRANAVRDRALHLSTPFPEYEKRFDADMRPL</sequence>
<evidence type="ECO:0000313" key="2">
    <source>
        <dbReference type="EMBL" id="NKY99312.1"/>
    </source>
</evidence>
<dbReference type="InterPro" id="IPR049244">
    <property type="entry name" value="DUF6879"/>
</dbReference>
<dbReference type="RefSeq" id="WP_061079110.1">
    <property type="nucleotide sequence ID" value="NZ_JAAXPG010000015.1"/>
</dbReference>
<name>A0A7X6MDK3_9ACTN</name>
<gene>
    <name evidence="2" type="ORF">HGB44_16815</name>
</gene>
<reference evidence="2 3" key="1">
    <citation type="submission" date="2020-04" db="EMBL/GenBank/DDBJ databases">
        <title>MicrobeNet Type strains.</title>
        <authorList>
            <person name="Nicholson A.C."/>
        </authorList>
    </citation>
    <scope>NUCLEOTIDE SEQUENCE [LARGE SCALE GENOMIC DNA]</scope>
    <source>
        <strain evidence="2 3">ATCC 23612</strain>
    </source>
</reference>
<accession>A0A7X6MDK3</accession>
<proteinExistence type="predicted"/>
<evidence type="ECO:0000259" key="1">
    <source>
        <dbReference type="Pfam" id="PF21806"/>
    </source>
</evidence>
<dbReference type="Proteomes" id="UP000553209">
    <property type="component" value="Unassembled WGS sequence"/>
</dbReference>
<dbReference type="AlphaFoldDB" id="A0A7X6MDK3"/>
<keyword evidence="3" id="KW-1185">Reference proteome</keyword>
<protein>
    <recommendedName>
        <fullName evidence="1">DUF6879 domain-containing protein</fullName>
    </recommendedName>
</protein>
<organism evidence="2 3">
    <name type="scientific">Nocardiopsis alborubida</name>
    <dbReference type="NCBI Taxonomy" id="146802"/>
    <lineage>
        <taxon>Bacteria</taxon>
        <taxon>Bacillati</taxon>
        <taxon>Actinomycetota</taxon>
        <taxon>Actinomycetes</taxon>
        <taxon>Streptosporangiales</taxon>
        <taxon>Nocardiopsidaceae</taxon>
        <taxon>Nocardiopsis</taxon>
    </lineage>
</organism>